<dbReference type="InterPro" id="IPR027640">
    <property type="entry name" value="Kinesin-like_fam"/>
</dbReference>
<keyword evidence="9" id="KW-1185">Reference proteome</keyword>
<keyword evidence="5" id="KW-0505">Motor protein</keyword>
<evidence type="ECO:0000256" key="6">
    <source>
        <dbReference type="SAM" id="MobiDB-lite"/>
    </source>
</evidence>
<dbReference type="GO" id="GO:0007052">
    <property type="term" value="P:mitotic spindle organization"/>
    <property type="evidence" value="ECO:0007669"/>
    <property type="project" value="TreeGrafter"/>
</dbReference>
<evidence type="ECO:0000256" key="1">
    <source>
        <dbReference type="ARBA" id="ARBA00004245"/>
    </source>
</evidence>
<feature type="region of interest" description="Disordered" evidence="6">
    <location>
        <begin position="149"/>
        <end position="171"/>
    </location>
</feature>
<organism evidence="8">
    <name type="scientific">Medioppia subpectinata</name>
    <dbReference type="NCBI Taxonomy" id="1979941"/>
    <lineage>
        <taxon>Eukaryota</taxon>
        <taxon>Metazoa</taxon>
        <taxon>Ecdysozoa</taxon>
        <taxon>Arthropoda</taxon>
        <taxon>Chelicerata</taxon>
        <taxon>Arachnida</taxon>
        <taxon>Acari</taxon>
        <taxon>Acariformes</taxon>
        <taxon>Sarcoptiformes</taxon>
        <taxon>Oribatida</taxon>
        <taxon>Brachypylina</taxon>
        <taxon>Oppioidea</taxon>
        <taxon>Oppiidae</taxon>
        <taxon>Medioppia</taxon>
    </lineage>
</organism>
<dbReference type="Proteomes" id="UP000759131">
    <property type="component" value="Unassembled WGS sequence"/>
</dbReference>
<dbReference type="Gene3D" id="3.40.850.10">
    <property type="entry name" value="Kinesin motor domain"/>
    <property type="match status" value="1"/>
</dbReference>
<dbReference type="SMART" id="SM00129">
    <property type="entry name" value="KISc"/>
    <property type="match status" value="1"/>
</dbReference>
<keyword evidence="4" id="KW-0206">Cytoskeleton</keyword>
<keyword evidence="4" id="KW-0963">Cytoplasm</keyword>
<dbReference type="GO" id="GO:0003777">
    <property type="term" value="F:microtubule motor activity"/>
    <property type="evidence" value="ECO:0007669"/>
    <property type="project" value="InterPro"/>
</dbReference>
<feature type="compositionally biased region" description="Polar residues" evidence="6">
    <location>
        <begin position="1"/>
        <end position="16"/>
    </location>
</feature>
<dbReference type="InterPro" id="IPR027417">
    <property type="entry name" value="P-loop_NTPase"/>
</dbReference>
<reference evidence="8" key="1">
    <citation type="submission" date="2020-11" db="EMBL/GenBank/DDBJ databases">
        <authorList>
            <person name="Tran Van P."/>
        </authorList>
    </citation>
    <scope>NUCLEOTIDE SEQUENCE</scope>
</reference>
<evidence type="ECO:0000313" key="9">
    <source>
        <dbReference type="Proteomes" id="UP000759131"/>
    </source>
</evidence>
<dbReference type="EMBL" id="OC857970">
    <property type="protein sequence ID" value="CAD7625875.1"/>
    <property type="molecule type" value="Genomic_DNA"/>
</dbReference>
<dbReference type="Pfam" id="PF00225">
    <property type="entry name" value="Kinesin"/>
    <property type="match status" value="1"/>
</dbReference>
<sequence>MSSTLNSQIIDTNEQMTGRGVSNDLFHDQRPTEPGLDNINVVIRVRPVSKKVVQTPNSDRKDQILNYPDAGQIQVSDPMSGMSRSFTYNVVFEPEASQEEVFEHSGVKRLIDMSLDGFACTVLAYGQTSSGKTYTLTGNAFERISTSENTIAGKGSPNDGRGEWRGAAQAGQGGQAEKKMIGVMQLAFAYLFEQIKLRKNRSLLYIIHVSYLEVYNEQVLDLLNPSPKSLNVRWAKERGFYAENLFKVECEDIGDLEGVLEEETQDPEDPQATVFPLWPTLSGEAVTFPIETPLSLNYSQTVCQAVV</sequence>
<dbReference type="PANTHER" id="PTHR47969">
    <property type="entry name" value="CHROMOSOME-ASSOCIATED KINESIN KIF4A-RELATED"/>
    <property type="match status" value="1"/>
</dbReference>
<proteinExistence type="inferred from homology"/>
<comment type="subcellular location">
    <subcellularLocation>
        <location evidence="1">Cytoplasm</location>
        <location evidence="1">Cytoskeleton</location>
    </subcellularLocation>
</comment>
<evidence type="ECO:0000256" key="4">
    <source>
        <dbReference type="ARBA" id="ARBA00023212"/>
    </source>
</evidence>
<feature type="domain" description="Kinesin motor" evidence="7">
    <location>
        <begin position="38"/>
        <end position="307"/>
    </location>
</feature>
<feature type="region of interest" description="Disordered" evidence="6">
    <location>
        <begin position="1"/>
        <end position="20"/>
    </location>
</feature>
<evidence type="ECO:0000256" key="2">
    <source>
        <dbReference type="ARBA" id="ARBA00022741"/>
    </source>
</evidence>
<dbReference type="AlphaFoldDB" id="A0A7R9KQ21"/>
<dbReference type="GO" id="GO:0005524">
    <property type="term" value="F:ATP binding"/>
    <property type="evidence" value="ECO:0007669"/>
    <property type="project" value="UniProtKB-UniRule"/>
</dbReference>
<dbReference type="GO" id="GO:0051231">
    <property type="term" value="P:spindle elongation"/>
    <property type="evidence" value="ECO:0007669"/>
    <property type="project" value="TreeGrafter"/>
</dbReference>
<accession>A0A7R9KQ21</accession>
<gene>
    <name evidence="8" type="ORF">OSB1V03_LOCUS6308</name>
</gene>
<dbReference type="PANTHER" id="PTHR47969:SF33">
    <property type="entry name" value="KINESIN-LIKE PROTEIN"/>
    <property type="match status" value="1"/>
</dbReference>
<dbReference type="PROSITE" id="PS50067">
    <property type="entry name" value="KINESIN_MOTOR_2"/>
    <property type="match status" value="1"/>
</dbReference>
<dbReference type="EMBL" id="CAJPIZ010003395">
    <property type="protein sequence ID" value="CAG2106305.1"/>
    <property type="molecule type" value="Genomic_DNA"/>
</dbReference>
<dbReference type="GO" id="GO:0005875">
    <property type="term" value="C:microtubule associated complex"/>
    <property type="evidence" value="ECO:0007669"/>
    <property type="project" value="TreeGrafter"/>
</dbReference>
<protein>
    <recommendedName>
        <fullName evidence="7">Kinesin motor domain-containing protein</fullName>
    </recommendedName>
</protein>
<dbReference type="InterPro" id="IPR001752">
    <property type="entry name" value="Kinesin_motor_dom"/>
</dbReference>
<keyword evidence="3 5" id="KW-0067">ATP-binding</keyword>
<dbReference type="GO" id="GO:0008017">
    <property type="term" value="F:microtubule binding"/>
    <property type="evidence" value="ECO:0007669"/>
    <property type="project" value="InterPro"/>
</dbReference>
<dbReference type="SUPFAM" id="SSF52540">
    <property type="entry name" value="P-loop containing nucleoside triphosphate hydrolases"/>
    <property type="match status" value="1"/>
</dbReference>
<keyword evidence="2 5" id="KW-0547">Nucleotide-binding</keyword>
<name>A0A7R9KQ21_9ACAR</name>
<dbReference type="InterPro" id="IPR036961">
    <property type="entry name" value="Kinesin_motor_dom_sf"/>
</dbReference>
<evidence type="ECO:0000256" key="5">
    <source>
        <dbReference type="PROSITE-ProRule" id="PRU00283"/>
    </source>
</evidence>
<dbReference type="GO" id="GO:0007018">
    <property type="term" value="P:microtubule-based movement"/>
    <property type="evidence" value="ECO:0007669"/>
    <property type="project" value="InterPro"/>
</dbReference>
<evidence type="ECO:0000313" key="8">
    <source>
        <dbReference type="EMBL" id="CAD7625875.1"/>
    </source>
</evidence>
<feature type="binding site" evidence="5">
    <location>
        <begin position="126"/>
        <end position="133"/>
    </location>
    <ligand>
        <name>ATP</name>
        <dbReference type="ChEBI" id="CHEBI:30616"/>
    </ligand>
</feature>
<evidence type="ECO:0000256" key="3">
    <source>
        <dbReference type="ARBA" id="ARBA00022840"/>
    </source>
</evidence>
<dbReference type="OrthoDB" id="3176171at2759"/>
<comment type="similarity">
    <text evidence="5">Belongs to the TRAFAC class myosin-kinesin ATPase superfamily. Kinesin family.</text>
</comment>
<evidence type="ECO:0000259" key="7">
    <source>
        <dbReference type="PROSITE" id="PS50067"/>
    </source>
</evidence>